<feature type="signal peptide" evidence="1">
    <location>
        <begin position="1"/>
        <end position="23"/>
    </location>
</feature>
<proteinExistence type="predicted"/>
<keyword evidence="1" id="KW-0732">Signal</keyword>
<keyword evidence="4" id="KW-1185">Reference proteome</keyword>
<dbReference type="Pfam" id="PF07969">
    <property type="entry name" value="Amidohydro_3"/>
    <property type="match status" value="1"/>
</dbReference>
<evidence type="ECO:0000313" key="3">
    <source>
        <dbReference type="EMBL" id="SEA90849.1"/>
    </source>
</evidence>
<dbReference type="Gene3D" id="2.30.40.10">
    <property type="entry name" value="Urease, subunit C, domain 1"/>
    <property type="match status" value="1"/>
</dbReference>
<dbReference type="InterPro" id="IPR032466">
    <property type="entry name" value="Metal_Hydrolase"/>
</dbReference>
<dbReference type="InterPro" id="IPR013108">
    <property type="entry name" value="Amidohydro_3"/>
</dbReference>
<dbReference type="Proteomes" id="UP000198703">
    <property type="component" value="Unassembled WGS sequence"/>
</dbReference>
<dbReference type="STRING" id="89524.SAMN05444370_11752"/>
<name>A0A1H4F0Y6_9RHOB</name>
<feature type="domain" description="Amidohydrolase 3" evidence="2">
    <location>
        <begin position="132"/>
        <end position="623"/>
    </location>
</feature>
<feature type="chain" id="PRO_5011696771" description="Amidohydrolase 3 domain-containing protein" evidence="1">
    <location>
        <begin position="24"/>
        <end position="700"/>
    </location>
</feature>
<dbReference type="GO" id="GO:0016810">
    <property type="term" value="F:hydrolase activity, acting on carbon-nitrogen (but not peptide) bonds"/>
    <property type="evidence" value="ECO:0007669"/>
    <property type="project" value="InterPro"/>
</dbReference>
<dbReference type="Pfam" id="PF03891">
    <property type="entry name" value="DUF333"/>
    <property type="match status" value="1"/>
</dbReference>
<sequence length="700" mass="75479">MIHRLHAVAIAAVLATHAAPLMAQQQLPNPAAQFCIDEGGTYRTVQEAAGERGVCVLPDGREVDAWDYFRERHGALPAPGDDVTADRIWSGGPILTMVDGGMRAEALAEADGTIIAVGALDEVMAHRGPDTELVDLAGRTMIPGFVDAHGHVFMIGIQALSANLLPAPDGTVNDIPALQEVMRAYLAANPERVSRAGLLMGFGYDDAQLAEQRHPTRVDLDAISTEIPIYILHQSGHLGVANSKALEVAGMTADTPDPAGGVIRRREGGTEPNGVMEENASAIMAMAMLRNLDADAGRAIFRAGAELVASFGYTTAQEGRSTPAVAALMQAVATEEGLDIDVVTYPDVLVDRDFIRDNASRDYTDRFRVGGAKLTIDGSPQGFTALRDRPYYNPPSGYRADYRGYASATPDQVFDAVDWAFANGVQILVHANGEGASDYLIAAVDTATAKYGRADRRPVLIHGQFLREDQVDAYNRLDVFPSLFPMHTFYWGDWHRDRTVGPVAADNISPTGWVRQRGMMFSSHHDAPVAFPDAMRILDATVTRRSRSGDIIGPDQRVDVTTALKALTIWPAYQHFEEDRKGSLEPGKLADLVILSEDPTAIDSDTLDTIKVVETIKEGETIYLAGVREGRLEYRPRLDGTDPYAGFLRALAVNRDLQGATVNGIWSRAIAAAPHSSACVASTLGDILASVVDRDETAAN</sequence>
<gene>
    <name evidence="3" type="ORF">SAMN05444370_11752</name>
</gene>
<dbReference type="PANTHER" id="PTHR22642">
    <property type="entry name" value="IMIDAZOLONEPROPIONASE"/>
    <property type="match status" value="1"/>
</dbReference>
<dbReference type="OrthoDB" id="9811399at2"/>
<reference evidence="3 4" key="1">
    <citation type="submission" date="2016-10" db="EMBL/GenBank/DDBJ databases">
        <authorList>
            <person name="de Groot N.N."/>
        </authorList>
    </citation>
    <scope>NUCLEOTIDE SEQUENCE [LARGE SCALE GENOMIC DNA]</scope>
    <source>
        <strain evidence="3 4">DSM 15345</strain>
    </source>
</reference>
<evidence type="ECO:0000313" key="4">
    <source>
        <dbReference type="Proteomes" id="UP000198703"/>
    </source>
</evidence>
<dbReference type="SUPFAM" id="SSF51556">
    <property type="entry name" value="Metallo-dependent hydrolases"/>
    <property type="match status" value="1"/>
</dbReference>
<accession>A0A1H4F0Y6</accession>
<organism evidence="3 4">
    <name type="scientific">Rubrimonas cliftonensis</name>
    <dbReference type="NCBI Taxonomy" id="89524"/>
    <lineage>
        <taxon>Bacteria</taxon>
        <taxon>Pseudomonadati</taxon>
        <taxon>Pseudomonadota</taxon>
        <taxon>Alphaproteobacteria</taxon>
        <taxon>Rhodobacterales</taxon>
        <taxon>Paracoccaceae</taxon>
        <taxon>Rubrimonas</taxon>
    </lineage>
</organism>
<dbReference type="InterPro" id="IPR011059">
    <property type="entry name" value="Metal-dep_hydrolase_composite"/>
</dbReference>
<dbReference type="EMBL" id="FNQM01000017">
    <property type="protein sequence ID" value="SEA90849.1"/>
    <property type="molecule type" value="Genomic_DNA"/>
</dbReference>
<protein>
    <recommendedName>
        <fullName evidence="2">Amidohydrolase 3 domain-containing protein</fullName>
    </recommendedName>
</protein>
<dbReference type="InterPro" id="IPR033932">
    <property type="entry name" value="YtcJ-like"/>
</dbReference>
<dbReference type="AlphaFoldDB" id="A0A1H4F0Y6"/>
<dbReference type="Gene3D" id="3.10.310.70">
    <property type="match status" value="1"/>
</dbReference>
<dbReference type="PANTHER" id="PTHR22642:SF2">
    <property type="entry name" value="PROTEIN LONG AFTER FAR-RED 3"/>
    <property type="match status" value="1"/>
</dbReference>
<evidence type="ECO:0000256" key="1">
    <source>
        <dbReference type="SAM" id="SignalP"/>
    </source>
</evidence>
<dbReference type="SUPFAM" id="SSF51338">
    <property type="entry name" value="Composite domain of metallo-dependent hydrolases"/>
    <property type="match status" value="1"/>
</dbReference>
<evidence type="ECO:0000259" key="2">
    <source>
        <dbReference type="Pfam" id="PF07969"/>
    </source>
</evidence>
<dbReference type="CDD" id="cd01300">
    <property type="entry name" value="YtcJ_like"/>
    <property type="match status" value="1"/>
</dbReference>
<dbReference type="RefSeq" id="WP_093255632.1">
    <property type="nucleotide sequence ID" value="NZ_FNQM01000017.1"/>
</dbReference>
<dbReference type="InterPro" id="IPR005590">
    <property type="entry name" value="DUF333"/>
</dbReference>
<dbReference type="Gene3D" id="3.20.20.140">
    <property type="entry name" value="Metal-dependent hydrolases"/>
    <property type="match status" value="1"/>
</dbReference>